<keyword evidence="3" id="KW-1185">Reference proteome</keyword>
<dbReference type="SMART" id="SM00696">
    <property type="entry name" value="DM9"/>
    <property type="match status" value="1"/>
</dbReference>
<dbReference type="Pfam" id="PF11901">
    <property type="entry name" value="DM9"/>
    <property type="match status" value="1"/>
</dbReference>
<accession>A0A9W7XYJ5</accession>
<dbReference type="Proteomes" id="UP001149813">
    <property type="component" value="Unassembled WGS sequence"/>
</dbReference>
<dbReference type="EMBL" id="JANBOJ010000226">
    <property type="protein sequence ID" value="KAJ1720773.1"/>
    <property type="molecule type" value="Genomic_DNA"/>
</dbReference>
<protein>
    <submittedName>
        <fullName evidence="2">Uncharacterized protein</fullName>
    </submittedName>
</protein>
<organism evidence="2 3">
    <name type="scientific">Coemansia erecta</name>
    <dbReference type="NCBI Taxonomy" id="147472"/>
    <lineage>
        <taxon>Eukaryota</taxon>
        <taxon>Fungi</taxon>
        <taxon>Fungi incertae sedis</taxon>
        <taxon>Zoopagomycota</taxon>
        <taxon>Kickxellomycotina</taxon>
        <taxon>Kickxellomycetes</taxon>
        <taxon>Kickxellales</taxon>
        <taxon>Kickxellaceae</taxon>
        <taxon>Coemansia</taxon>
    </lineage>
</organism>
<feature type="compositionally biased region" description="Gly residues" evidence="1">
    <location>
        <begin position="83"/>
        <end position="113"/>
    </location>
</feature>
<reference evidence="2" key="1">
    <citation type="submission" date="2022-07" db="EMBL/GenBank/DDBJ databases">
        <title>Phylogenomic reconstructions and comparative analyses of Kickxellomycotina fungi.</title>
        <authorList>
            <person name="Reynolds N.K."/>
            <person name="Stajich J.E."/>
            <person name="Barry K."/>
            <person name="Grigoriev I.V."/>
            <person name="Crous P."/>
            <person name="Smith M.E."/>
        </authorList>
    </citation>
    <scope>NUCLEOTIDE SEQUENCE</scope>
    <source>
        <strain evidence="2">NBRC 32514</strain>
    </source>
</reference>
<dbReference type="PANTHER" id="PTHR31649">
    <property type="entry name" value="AGAP009604-PA"/>
    <property type="match status" value="1"/>
</dbReference>
<feature type="compositionally biased region" description="Low complexity" evidence="1">
    <location>
        <begin position="263"/>
        <end position="283"/>
    </location>
</feature>
<dbReference type="AlphaFoldDB" id="A0A9W7XYJ5"/>
<evidence type="ECO:0000313" key="3">
    <source>
        <dbReference type="Proteomes" id="UP001149813"/>
    </source>
</evidence>
<sequence length="436" mass="44559">MYPPSDYSYGGYPPQDTSRSMGGGGGPPGGNQYSNVNNPSVGEGMLRFQMPDAPGGGDPFGGGPRGPGGGGYAPNPNDNIGFNLGGVGPGGFGGPPGGPHGGFGGGPPGGFGGMYPPPPPGPGGYGGGPYGYPPPPPPPGAGGFYGNGPGGYNNNNGPGGFGGGGPYGGGGGFNNNGPYPPTPTSGPPGGGFNGSGNFNGPPQQPPRPGGGNFGQQPPPQQQQQHQQQRPHSMNASAPVMGTNQGCSNKGGAPMNASAPKINQQQQQQQGSSGPQPSQFGKQQTGTRWANVESFSKLPADAIRGGTYKNEPFYIGRAPYKDSVQVGMVTKTKDGLVITYDGKTLRFHEYEVLCGPPSSVEWVSMHGKFDPKLIRGKKKPIKCGKEKKGEILYAATTSQNGRDYGGKVGANSKHMLYPSNGKEEKAKDYFVLCQIDV</sequence>
<gene>
    <name evidence="2" type="ORF">LPJ53_004631</name>
</gene>
<proteinExistence type="predicted"/>
<name>A0A9W7XYJ5_9FUNG</name>
<feature type="compositionally biased region" description="Polar residues" evidence="1">
    <location>
        <begin position="224"/>
        <end position="247"/>
    </location>
</feature>
<comment type="caution">
    <text evidence="2">The sequence shown here is derived from an EMBL/GenBank/DDBJ whole genome shotgun (WGS) entry which is preliminary data.</text>
</comment>
<evidence type="ECO:0000256" key="1">
    <source>
        <dbReference type="SAM" id="MobiDB-lite"/>
    </source>
</evidence>
<feature type="region of interest" description="Disordered" evidence="1">
    <location>
        <begin position="172"/>
        <end position="287"/>
    </location>
</feature>
<evidence type="ECO:0000313" key="2">
    <source>
        <dbReference type="EMBL" id="KAJ1720773.1"/>
    </source>
</evidence>
<feature type="region of interest" description="Disordered" evidence="1">
    <location>
        <begin position="1"/>
        <end position="120"/>
    </location>
</feature>
<feature type="compositionally biased region" description="Low complexity" evidence="1">
    <location>
        <begin position="1"/>
        <end position="14"/>
    </location>
</feature>
<dbReference type="PANTHER" id="PTHR31649:SF1">
    <property type="entry name" value="FARNESOIC ACID O-METHYL TRANSFERASE DOMAIN-CONTAINING PROTEIN"/>
    <property type="match status" value="1"/>
</dbReference>
<feature type="compositionally biased region" description="Polar residues" evidence="1">
    <location>
        <begin position="31"/>
        <end position="40"/>
    </location>
</feature>
<feature type="compositionally biased region" description="Gly residues" evidence="1">
    <location>
        <begin position="54"/>
        <end position="72"/>
    </location>
</feature>
<feature type="compositionally biased region" description="Low complexity" evidence="1">
    <location>
        <begin position="73"/>
        <end position="82"/>
    </location>
</feature>
<dbReference type="InterPro" id="IPR006616">
    <property type="entry name" value="DM9_repeat"/>
</dbReference>
<dbReference type="OrthoDB" id="2142040at2759"/>